<dbReference type="RefSeq" id="WP_345411825.1">
    <property type="nucleotide sequence ID" value="NZ_BAABHO010000007.1"/>
</dbReference>
<dbReference type="InterPro" id="IPR003737">
    <property type="entry name" value="GlcNAc_PI_deacetylase-related"/>
</dbReference>
<evidence type="ECO:0000313" key="2">
    <source>
        <dbReference type="EMBL" id="GAA4780449.1"/>
    </source>
</evidence>
<keyword evidence="3" id="KW-1185">Reference proteome</keyword>
<organism evidence="2 3">
    <name type="scientific">Actinomycetospora chlora</name>
    <dbReference type="NCBI Taxonomy" id="663608"/>
    <lineage>
        <taxon>Bacteria</taxon>
        <taxon>Bacillati</taxon>
        <taxon>Actinomycetota</taxon>
        <taxon>Actinomycetes</taxon>
        <taxon>Pseudonocardiales</taxon>
        <taxon>Pseudonocardiaceae</taxon>
        <taxon>Actinomycetospora</taxon>
    </lineage>
</organism>
<keyword evidence="1" id="KW-0862">Zinc</keyword>
<comment type="caution">
    <text evidence="2">The sequence shown here is derived from an EMBL/GenBank/DDBJ whole genome shotgun (WGS) entry which is preliminary data.</text>
</comment>
<reference evidence="3" key="1">
    <citation type="journal article" date="2019" name="Int. J. Syst. Evol. Microbiol.">
        <title>The Global Catalogue of Microorganisms (GCM) 10K type strain sequencing project: providing services to taxonomists for standard genome sequencing and annotation.</title>
        <authorList>
            <consortium name="The Broad Institute Genomics Platform"/>
            <consortium name="The Broad Institute Genome Sequencing Center for Infectious Disease"/>
            <person name="Wu L."/>
            <person name="Ma J."/>
        </authorList>
    </citation>
    <scope>NUCLEOTIDE SEQUENCE [LARGE SCALE GENOMIC DNA]</scope>
    <source>
        <strain evidence="3">JCM 17979</strain>
    </source>
</reference>
<accession>A0ABP9AFT3</accession>
<gene>
    <name evidence="2" type="ORF">GCM10023200_12110</name>
</gene>
<sequence length="237" mass="25371">MSSDLPALPDDWSRALAVAAHPDDLEYGTAAAIAAWTAAGRAVSYLLVTRGEAGIHDLPPEKAGPVREDEERRSAAAVGVTDVRFLSHRDGVVVEGLDLRRDLAREIRRARPELVVVPSHHETFGPGAWNSADHRAVGRATIDAVGDAANRWIFPELVDEGVEPWGGVRYVAVAASIQPTHAVDVTGFRDAAIASLAEHHTYLTALDPRPVVEQAREVVLMTTGGGEGPARVAFEVF</sequence>
<dbReference type="Proteomes" id="UP001500928">
    <property type="component" value="Unassembled WGS sequence"/>
</dbReference>
<dbReference type="PANTHER" id="PTHR12993">
    <property type="entry name" value="N-ACETYLGLUCOSAMINYL-PHOSPHATIDYLINOSITOL DE-N-ACETYLASE-RELATED"/>
    <property type="match status" value="1"/>
</dbReference>
<dbReference type="EMBL" id="BAABHO010000007">
    <property type="protein sequence ID" value="GAA4780449.1"/>
    <property type="molecule type" value="Genomic_DNA"/>
</dbReference>
<dbReference type="SUPFAM" id="SSF102588">
    <property type="entry name" value="LmbE-like"/>
    <property type="match status" value="1"/>
</dbReference>
<protein>
    <submittedName>
        <fullName evidence="2">PIG-L family deacetylase</fullName>
    </submittedName>
</protein>
<evidence type="ECO:0000256" key="1">
    <source>
        <dbReference type="ARBA" id="ARBA00022833"/>
    </source>
</evidence>
<dbReference type="PANTHER" id="PTHR12993:SF28">
    <property type="entry name" value="LMBE FAMILY PROTEIN"/>
    <property type="match status" value="1"/>
</dbReference>
<name>A0ABP9AFT3_9PSEU</name>
<dbReference type="Gene3D" id="3.40.50.10320">
    <property type="entry name" value="LmbE-like"/>
    <property type="match status" value="1"/>
</dbReference>
<dbReference type="InterPro" id="IPR024078">
    <property type="entry name" value="LmbE-like_dom_sf"/>
</dbReference>
<evidence type="ECO:0000313" key="3">
    <source>
        <dbReference type="Proteomes" id="UP001500928"/>
    </source>
</evidence>
<proteinExistence type="predicted"/>
<dbReference type="Pfam" id="PF02585">
    <property type="entry name" value="PIG-L"/>
    <property type="match status" value="1"/>
</dbReference>